<evidence type="ECO:0000313" key="1">
    <source>
        <dbReference type="EMBL" id="CAN0570420.1"/>
    </source>
</evidence>
<reference evidence="1" key="1">
    <citation type="submission" date="2023-05" db="EMBL/GenBank/DDBJ databases">
        <authorList>
            <consortium name="ELIXIR-Norway"/>
        </authorList>
    </citation>
    <scope>NUCLEOTIDE SEQUENCE</scope>
</reference>
<reference evidence="1" key="2">
    <citation type="submission" date="2025-03" db="EMBL/GenBank/DDBJ databases">
        <authorList>
            <consortium name="ELIXIR-Norway"/>
            <consortium name="Elixir Norway"/>
        </authorList>
    </citation>
    <scope>NUCLEOTIDE SEQUENCE</scope>
</reference>
<organism evidence="1 2">
    <name type="scientific">Rangifer tarandus platyrhynchus</name>
    <name type="common">Svalbard reindeer</name>
    <dbReference type="NCBI Taxonomy" id="3082113"/>
    <lineage>
        <taxon>Eukaryota</taxon>
        <taxon>Metazoa</taxon>
        <taxon>Chordata</taxon>
        <taxon>Craniata</taxon>
        <taxon>Vertebrata</taxon>
        <taxon>Euteleostomi</taxon>
        <taxon>Mammalia</taxon>
        <taxon>Eutheria</taxon>
        <taxon>Laurasiatheria</taxon>
        <taxon>Artiodactyla</taxon>
        <taxon>Ruminantia</taxon>
        <taxon>Pecora</taxon>
        <taxon>Cervidae</taxon>
        <taxon>Odocoileinae</taxon>
        <taxon>Rangifer</taxon>
    </lineage>
</organism>
<dbReference type="EMBL" id="OX596093">
    <property type="protein sequence ID" value="CAN0570420.1"/>
    <property type="molecule type" value="Genomic_DNA"/>
</dbReference>
<gene>
    <name evidence="1" type="ORF">MRATA1EN22A_LOCUS28138</name>
</gene>
<protein>
    <submittedName>
        <fullName evidence="1">Uncharacterized protein</fullName>
    </submittedName>
</protein>
<accession>A0AC60A879</accession>
<name>A0AC60A879_RANTA</name>
<dbReference type="Proteomes" id="UP001162501">
    <property type="component" value="Chromosome 9"/>
</dbReference>
<sequence>MEVGWAWGPPAHRRLRHHRLCCVAAQSQELQDRVAWLSADSCVCLSRNAFCTEVQEACCPHLSPAWAPGATAPHPPGDGHWPETAGGQGPPGTCPPRATFTCDCCLEAWTGSSHQPPKDLAGRQSCLAAPTLRHQPRFPWRRECWGTHCVRVECGLASPESLLGLLSPPSGSGPSLCRPRQGLCGQPPTFCTMIPIGAFAVSGHELGHQDVNG</sequence>
<evidence type="ECO:0000313" key="2">
    <source>
        <dbReference type="Proteomes" id="UP001162501"/>
    </source>
</evidence>
<proteinExistence type="predicted"/>